<gene>
    <name evidence="2" type="ordered locus">Aaci_2231</name>
</gene>
<evidence type="ECO:0000313" key="2">
    <source>
        <dbReference type="EMBL" id="ACV59240.1"/>
    </source>
</evidence>
<feature type="compositionally biased region" description="Basic and acidic residues" evidence="1">
    <location>
        <begin position="1"/>
        <end position="20"/>
    </location>
</feature>
<feature type="region of interest" description="Disordered" evidence="1">
    <location>
        <begin position="1"/>
        <end position="41"/>
    </location>
</feature>
<reference evidence="3" key="1">
    <citation type="submission" date="2009-09" db="EMBL/GenBank/DDBJ databases">
        <title>The complete chromosome of Alicyclobacillus acidocaldarius subsp. acidocaldarius DSM 446.</title>
        <authorList>
            <consortium name="US DOE Joint Genome Institute (JGI-PGF)"/>
            <person name="Lucas S."/>
            <person name="Copeland A."/>
            <person name="Lapidus A."/>
            <person name="Glavina del Rio T."/>
            <person name="Dalin E."/>
            <person name="Tice H."/>
            <person name="Bruce D."/>
            <person name="Goodwin L."/>
            <person name="Pitluck S."/>
            <person name="Kyrpides N."/>
            <person name="Mavromatis K."/>
            <person name="Ivanova N."/>
            <person name="Ovchinnikova G."/>
            <person name="Chertkov O."/>
            <person name="Sims D."/>
            <person name="Brettin T."/>
            <person name="Detter J.C."/>
            <person name="Han C."/>
            <person name="Larimer F."/>
            <person name="Land M."/>
            <person name="Hauser L."/>
            <person name="Markowitz V."/>
            <person name="Cheng J.-F."/>
            <person name="Hugenholtz P."/>
            <person name="Woyke T."/>
            <person name="Wu D."/>
            <person name="Pukall R."/>
            <person name="Klenk H.-P."/>
            <person name="Eisen J.A."/>
        </authorList>
    </citation>
    <scope>NUCLEOTIDE SEQUENCE [LARGE SCALE GENOMIC DNA]</scope>
    <source>
        <strain evidence="3">ATCC 27009 / DSM 446 / BCRC 14685 / JCM 5260 / KCTC 1825 / NBRC 15652 / NCIMB 11725 / NRRL B-14509 / 104-IA</strain>
    </source>
</reference>
<dbReference type="EMBL" id="CP001727">
    <property type="protein sequence ID" value="ACV59240.1"/>
    <property type="molecule type" value="Genomic_DNA"/>
</dbReference>
<dbReference type="KEGG" id="aac:Aaci_2231"/>
<dbReference type="Proteomes" id="UP000001917">
    <property type="component" value="Chromosome"/>
</dbReference>
<reference evidence="2 3" key="2">
    <citation type="journal article" date="2010" name="Stand. Genomic Sci.">
        <title>Complete genome sequence of Alicyclobacillus acidocaldarius type strain (104-IA).</title>
        <authorList>
            <person name="Mavromatis K."/>
            <person name="Sikorski J."/>
            <person name="Lapidus A."/>
            <person name="Glavina Del Rio T."/>
            <person name="Copeland A."/>
            <person name="Tice H."/>
            <person name="Cheng J.F."/>
            <person name="Lucas S."/>
            <person name="Chen F."/>
            <person name="Nolan M."/>
            <person name="Bruce D."/>
            <person name="Goodwin L."/>
            <person name="Pitluck S."/>
            <person name="Ivanova N."/>
            <person name="Ovchinnikova G."/>
            <person name="Pati A."/>
            <person name="Chen A."/>
            <person name="Palaniappan K."/>
            <person name="Land M."/>
            <person name="Hauser L."/>
            <person name="Chang Y.J."/>
            <person name="Jeffries C.D."/>
            <person name="Chain P."/>
            <person name="Meincke L."/>
            <person name="Sims D."/>
            <person name="Chertkov O."/>
            <person name="Han C."/>
            <person name="Brettin T."/>
            <person name="Detter J.C."/>
            <person name="Wahrenburg C."/>
            <person name="Rohde M."/>
            <person name="Pukall R."/>
            <person name="Goker M."/>
            <person name="Bristow J."/>
            <person name="Eisen J.A."/>
            <person name="Markowitz V."/>
            <person name="Hugenholtz P."/>
            <person name="Klenk H.P."/>
            <person name="Kyrpides N.C."/>
        </authorList>
    </citation>
    <scope>NUCLEOTIDE SEQUENCE [LARGE SCALE GENOMIC DNA]</scope>
    <source>
        <strain evidence="3">ATCC 27009 / DSM 446 / BCRC 14685 / JCM 5260 / KCTC 1825 / NBRC 15652 / NCIMB 11725 / NRRL B-14509 / 104-IA</strain>
    </source>
</reference>
<dbReference type="HOGENOM" id="CLU_3264697_0_0_9"/>
<evidence type="ECO:0000313" key="3">
    <source>
        <dbReference type="Proteomes" id="UP000001917"/>
    </source>
</evidence>
<name>C8WR71_ALIAD</name>
<sequence length="41" mass="4750">MDDVVDAHSAMEQEIVSRDRDKRRRDAKKEIDKVLRGVANP</sequence>
<organism evidence="2 3">
    <name type="scientific">Alicyclobacillus acidocaldarius subsp. acidocaldarius (strain ATCC 27009 / DSM 446 / BCRC 14685 / JCM 5260 / KCTC 1825 / NBRC 15652 / NCIMB 11725 / NRRL B-14509 / 104-IA)</name>
    <name type="common">Bacillus acidocaldarius</name>
    <dbReference type="NCBI Taxonomy" id="521098"/>
    <lineage>
        <taxon>Bacteria</taxon>
        <taxon>Bacillati</taxon>
        <taxon>Bacillota</taxon>
        <taxon>Bacilli</taxon>
        <taxon>Bacillales</taxon>
        <taxon>Alicyclobacillaceae</taxon>
        <taxon>Alicyclobacillus</taxon>
    </lineage>
</organism>
<protein>
    <submittedName>
        <fullName evidence="2">Uncharacterized protein</fullName>
    </submittedName>
</protein>
<accession>C8WR71</accession>
<keyword evidence="3" id="KW-1185">Reference proteome</keyword>
<dbReference type="AlphaFoldDB" id="C8WR71"/>
<proteinExistence type="predicted"/>
<dbReference type="STRING" id="521098.Aaci_2231"/>
<evidence type="ECO:0000256" key="1">
    <source>
        <dbReference type="SAM" id="MobiDB-lite"/>
    </source>
</evidence>